<name>A0A1Y5RHY5_9RHOB</name>
<dbReference type="SUPFAM" id="SSF50952">
    <property type="entry name" value="Soluble quinoprotein glucose dehydrogenase"/>
    <property type="match status" value="1"/>
</dbReference>
<dbReference type="InterPro" id="IPR011042">
    <property type="entry name" value="6-blade_b-propeller_TolB-like"/>
</dbReference>
<dbReference type="Gene3D" id="2.120.10.30">
    <property type="entry name" value="TolB, C-terminal domain"/>
    <property type="match status" value="1"/>
</dbReference>
<dbReference type="InterPro" id="IPR011041">
    <property type="entry name" value="Quinoprot_gluc/sorb_DH_b-prop"/>
</dbReference>
<evidence type="ECO:0000313" key="3">
    <source>
        <dbReference type="EMBL" id="SLN17954.1"/>
    </source>
</evidence>
<keyword evidence="3" id="KW-0560">Oxidoreductase</keyword>
<proteinExistence type="predicted"/>
<feature type="domain" description="Glucose/Sorbosone dehydrogenase" evidence="2">
    <location>
        <begin position="37"/>
        <end position="357"/>
    </location>
</feature>
<dbReference type="EMBL" id="FWFQ01000003">
    <property type="protein sequence ID" value="SLN17954.1"/>
    <property type="molecule type" value="Genomic_DNA"/>
</dbReference>
<dbReference type="InterPro" id="IPR012938">
    <property type="entry name" value="Glc/Sorbosone_DH"/>
</dbReference>
<protein>
    <submittedName>
        <fullName evidence="3">Soluble aldose sugar dehydrogenase YliI</fullName>
        <ecNumber evidence="3">1.1.5.-</ecNumber>
    </submittedName>
</protein>
<keyword evidence="4" id="KW-1185">Reference proteome</keyword>
<keyword evidence="1" id="KW-0732">Signal</keyword>
<sequence length="365" mass="39502">MPIDRRLFLTSALAAPMLLSARRAQAAPRFEPMVRGLQTPFGLAFLPGGGLLITERDTGVLHVRADGGKQRLKGVPEAVTRGQGGYMDIVAARDFARSRRLWLTWSKPLAGGGTGTALSAARLSADGAALEDVRTLFEMAQAGSGTRHFGSRVVEAPDGMLFLAIGDRGEDARAQDLGSHHGKILRLTPGGAPAPGNPFAGRAGARAEIWSYGHRNPQGMALDSRGGLWAVEHGAKGGDEVNRIRKGANYGWPVISYGVHYSGRRIGEGTARAGMEQPAHYWDPSMAPSGMMIYSGRLWPQWRGHIFIGSLKFDYISRLSGEDLTESERIESGETRRVRDVREAPDGSIWFLSEGRRAAYRMVPG</sequence>
<dbReference type="GO" id="GO:0016491">
    <property type="term" value="F:oxidoreductase activity"/>
    <property type="evidence" value="ECO:0007669"/>
    <property type="project" value="UniProtKB-KW"/>
</dbReference>
<evidence type="ECO:0000259" key="2">
    <source>
        <dbReference type="Pfam" id="PF07995"/>
    </source>
</evidence>
<feature type="chain" id="PRO_5012599376" evidence="1">
    <location>
        <begin position="27"/>
        <end position="365"/>
    </location>
</feature>
<evidence type="ECO:0000313" key="4">
    <source>
        <dbReference type="Proteomes" id="UP000193409"/>
    </source>
</evidence>
<reference evidence="3 4" key="1">
    <citation type="submission" date="2017-03" db="EMBL/GenBank/DDBJ databases">
        <authorList>
            <person name="Afonso C.L."/>
            <person name="Miller P.J."/>
            <person name="Scott M.A."/>
            <person name="Spackman E."/>
            <person name="Goraichik I."/>
            <person name="Dimitrov K.M."/>
            <person name="Suarez D.L."/>
            <person name="Swayne D.E."/>
        </authorList>
    </citation>
    <scope>NUCLEOTIDE SEQUENCE [LARGE SCALE GENOMIC DNA]</scope>
    <source>
        <strain evidence="3 4">CECT 7680</strain>
    </source>
</reference>
<evidence type="ECO:0000256" key="1">
    <source>
        <dbReference type="SAM" id="SignalP"/>
    </source>
</evidence>
<organism evidence="3 4">
    <name type="scientific">Pseudoruegeria aquimaris</name>
    <dbReference type="NCBI Taxonomy" id="393663"/>
    <lineage>
        <taxon>Bacteria</taxon>
        <taxon>Pseudomonadati</taxon>
        <taxon>Pseudomonadota</taxon>
        <taxon>Alphaproteobacteria</taxon>
        <taxon>Rhodobacterales</taxon>
        <taxon>Roseobacteraceae</taxon>
        <taxon>Pseudoruegeria</taxon>
    </lineage>
</organism>
<dbReference type="PANTHER" id="PTHR19328:SF75">
    <property type="entry name" value="ALDOSE SUGAR DEHYDROGENASE YLII"/>
    <property type="match status" value="1"/>
</dbReference>
<dbReference type="OrthoDB" id="9770043at2"/>
<dbReference type="EC" id="1.1.5.-" evidence="3"/>
<dbReference type="Proteomes" id="UP000193409">
    <property type="component" value="Unassembled WGS sequence"/>
</dbReference>
<gene>
    <name evidence="3" type="primary">yliI</name>
    <name evidence="3" type="ORF">PSA7680_00588</name>
</gene>
<dbReference type="AlphaFoldDB" id="A0A1Y5RHY5"/>
<dbReference type="Pfam" id="PF07995">
    <property type="entry name" value="GSDH"/>
    <property type="match status" value="1"/>
</dbReference>
<dbReference type="PANTHER" id="PTHR19328">
    <property type="entry name" value="HEDGEHOG-INTERACTING PROTEIN"/>
    <property type="match status" value="1"/>
</dbReference>
<dbReference type="RefSeq" id="WP_085867164.1">
    <property type="nucleotide sequence ID" value="NZ_FWFQ01000003.1"/>
</dbReference>
<accession>A0A1Y5RHY5</accession>
<feature type="signal peptide" evidence="1">
    <location>
        <begin position="1"/>
        <end position="26"/>
    </location>
</feature>